<feature type="binding site" evidence="9">
    <location>
        <position position="297"/>
    </location>
    <ligand>
        <name>Fe(2+)</name>
        <dbReference type="ChEBI" id="CHEBI:29033"/>
    </ligand>
</feature>
<evidence type="ECO:0000256" key="5">
    <source>
        <dbReference type="ARBA" id="ARBA00023133"/>
    </source>
</evidence>
<keyword evidence="4 9" id="KW-0408">Iron</keyword>
<dbReference type="Gene3D" id="3.40.50.1400">
    <property type="match status" value="2"/>
</dbReference>
<keyword evidence="2 9" id="KW-0963">Cytoplasm</keyword>
<dbReference type="PANTHER" id="PTHR11108:SF1">
    <property type="entry name" value="FERROCHELATASE, MITOCHONDRIAL"/>
    <property type="match status" value="1"/>
</dbReference>
<dbReference type="InterPro" id="IPR001015">
    <property type="entry name" value="Ferrochelatase"/>
</dbReference>
<dbReference type="InterPro" id="IPR033644">
    <property type="entry name" value="Ferrochelatase_C"/>
</dbReference>
<keyword evidence="5 9" id="KW-0350">Heme biosynthesis</keyword>
<keyword evidence="12" id="KW-1185">Reference proteome</keyword>
<protein>
    <recommendedName>
        <fullName evidence="9 10">Ferrochelatase</fullName>
        <ecNumber evidence="9 10">4.98.1.1</ecNumber>
    </recommendedName>
    <alternativeName>
        <fullName evidence="9">Heme synthase</fullName>
    </alternativeName>
    <alternativeName>
        <fullName evidence="9">Protoheme ferro-lyase</fullName>
    </alternativeName>
</protein>
<evidence type="ECO:0000256" key="8">
    <source>
        <dbReference type="ARBA" id="ARBA00024536"/>
    </source>
</evidence>
<dbReference type="CDD" id="cd00419">
    <property type="entry name" value="Ferrochelatase_C"/>
    <property type="match status" value="1"/>
</dbReference>
<evidence type="ECO:0000256" key="3">
    <source>
        <dbReference type="ARBA" id="ARBA00022723"/>
    </source>
</evidence>
<name>A0A840I167_9PROT</name>
<dbReference type="NCBIfam" id="TIGR00109">
    <property type="entry name" value="hemH"/>
    <property type="match status" value="1"/>
</dbReference>
<comment type="catalytic activity">
    <reaction evidence="9 10">
        <text>heme b + 2 H(+) = protoporphyrin IX + Fe(2+)</text>
        <dbReference type="Rhea" id="RHEA:22584"/>
        <dbReference type="ChEBI" id="CHEBI:15378"/>
        <dbReference type="ChEBI" id="CHEBI:29033"/>
        <dbReference type="ChEBI" id="CHEBI:57306"/>
        <dbReference type="ChEBI" id="CHEBI:60344"/>
        <dbReference type="EC" id="4.98.1.1"/>
    </reaction>
</comment>
<keyword evidence="6 9" id="KW-0456">Lyase</keyword>
<evidence type="ECO:0000256" key="2">
    <source>
        <dbReference type="ARBA" id="ARBA00022490"/>
    </source>
</evidence>
<accession>A0A840I167</accession>
<evidence type="ECO:0000256" key="6">
    <source>
        <dbReference type="ARBA" id="ARBA00023239"/>
    </source>
</evidence>
<keyword evidence="3 9" id="KW-0479">Metal-binding</keyword>
<keyword evidence="7 9" id="KW-0627">Porphyrin biosynthesis</keyword>
<evidence type="ECO:0000256" key="7">
    <source>
        <dbReference type="ARBA" id="ARBA00023244"/>
    </source>
</evidence>
<dbReference type="AlphaFoldDB" id="A0A840I167"/>
<comment type="function">
    <text evidence="9 10">Catalyzes the ferrous insertion into protoporphyrin IX.</text>
</comment>
<evidence type="ECO:0000256" key="9">
    <source>
        <dbReference type="HAMAP-Rule" id="MF_00323"/>
    </source>
</evidence>
<evidence type="ECO:0000256" key="10">
    <source>
        <dbReference type="RuleBase" id="RU000607"/>
    </source>
</evidence>
<evidence type="ECO:0000313" key="11">
    <source>
        <dbReference type="EMBL" id="MBB4658023.1"/>
    </source>
</evidence>
<dbReference type="PROSITE" id="PS00534">
    <property type="entry name" value="FERROCHELATASE"/>
    <property type="match status" value="1"/>
</dbReference>
<evidence type="ECO:0000256" key="4">
    <source>
        <dbReference type="ARBA" id="ARBA00023004"/>
    </source>
</evidence>
<comment type="catalytic activity">
    <reaction evidence="8">
        <text>Fe-coproporphyrin III + 2 H(+) = coproporphyrin III + Fe(2+)</text>
        <dbReference type="Rhea" id="RHEA:49572"/>
        <dbReference type="ChEBI" id="CHEBI:15378"/>
        <dbReference type="ChEBI" id="CHEBI:29033"/>
        <dbReference type="ChEBI" id="CHEBI:68438"/>
        <dbReference type="ChEBI" id="CHEBI:131725"/>
        <dbReference type="EC" id="4.99.1.9"/>
    </reaction>
    <physiologicalReaction direction="right-to-left" evidence="8">
        <dbReference type="Rhea" id="RHEA:49574"/>
    </physiologicalReaction>
</comment>
<comment type="similarity">
    <text evidence="1 9 10">Belongs to the ferrochelatase family.</text>
</comment>
<dbReference type="GO" id="GO:0004325">
    <property type="term" value="F:ferrochelatase activity"/>
    <property type="evidence" value="ECO:0007669"/>
    <property type="project" value="UniProtKB-UniRule"/>
</dbReference>
<dbReference type="GO" id="GO:0006783">
    <property type="term" value="P:heme biosynthetic process"/>
    <property type="evidence" value="ECO:0007669"/>
    <property type="project" value="UniProtKB-UniRule"/>
</dbReference>
<evidence type="ECO:0000256" key="1">
    <source>
        <dbReference type="ARBA" id="ARBA00007718"/>
    </source>
</evidence>
<dbReference type="PANTHER" id="PTHR11108">
    <property type="entry name" value="FERROCHELATASE"/>
    <property type="match status" value="1"/>
</dbReference>
<dbReference type="InterPro" id="IPR019772">
    <property type="entry name" value="Ferrochelatase_AS"/>
</dbReference>
<feature type="binding site" evidence="9">
    <location>
        <position position="216"/>
    </location>
    <ligand>
        <name>Fe(2+)</name>
        <dbReference type="ChEBI" id="CHEBI:29033"/>
    </ligand>
</feature>
<dbReference type="FunFam" id="3.40.50.1400:FF:000002">
    <property type="entry name" value="Ferrochelatase"/>
    <property type="match status" value="1"/>
</dbReference>
<organism evidence="11 12">
    <name type="scientific">Parvularcula dongshanensis</name>
    <dbReference type="NCBI Taxonomy" id="1173995"/>
    <lineage>
        <taxon>Bacteria</taxon>
        <taxon>Pseudomonadati</taxon>
        <taxon>Pseudomonadota</taxon>
        <taxon>Alphaproteobacteria</taxon>
        <taxon>Parvularculales</taxon>
        <taxon>Parvularculaceae</taxon>
        <taxon>Parvularcula</taxon>
    </lineage>
</organism>
<dbReference type="GO" id="GO:0046872">
    <property type="term" value="F:metal ion binding"/>
    <property type="evidence" value="ECO:0007669"/>
    <property type="project" value="UniProtKB-KW"/>
</dbReference>
<dbReference type="SUPFAM" id="SSF53800">
    <property type="entry name" value="Chelatase"/>
    <property type="match status" value="1"/>
</dbReference>
<comment type="subcellular location">
    <subcellularLocation>
        <location evidence="9 10">Cytoplasm</location>
    </subcellularLocation>
</comment>
<reference evidence="11 12" key="1">
    <citation type="submission" date="2020-08" db="EMBL/GenBank/DDBJ databases">
        <title>Genomic Encyclopedia of Type Strains, Phase IV (KMG-IV): sequencing the most valuable type-strain genomes for metagenomic binning, comparative biology and taxonomic classification.</title>
        <authorList>
            <person name="Goeker M."/>
        </authorList>
    </citation>
    <scope>NUCLEOTIDE SEQUENCE [LARGE SCALE GENOMIC DNA]</scope>
    <source>
        <strain evidence="11 12">DSM 102850</strain>
    </source>
</reference>
<dbReference type="GO" id="GO:0005737">
    <property type="term" value="C:cytoplasm"/>
    <property type="evidence" value="ECO:0007669"/>
    <property type="project" value="UniProtKB-SubCell"/>
</dbReference>
<dbReference type="InterPro" id="IPR033659">
    <property type="entry name" value="Ferrochelatase_N"/>
</dbReference>
<gene>
    <name evidence="9" type="primary">hemH</name>
    <name evidence="11" type="ORF">GGQ59_000523</name>
</gene>
<dbReference type="Pfam" id="PF00762">
    <property type="entry name" value="Ferrochelatase"/>
    <property type="match status" value="1"/>
</dbReference>
<evidence type="ECO:0000313" key="12">
    <source>
        <dbReference type="Proteomes" id="UP000563524"/>
    </source>
</evidence>
<comment type="caution">
    <text evidence="11">The sequence shown here is derived from an EMBL/GenBank/DDBJ whole genome shotgun (WGS) entry which is preliminary data.</text>
</comment>
<comment type="pathway">
    <text evidence="9 10">Porphyrin-containing compound metabolism; protoheme biosynthesis; protoheme from protoporphyrin-IX: step 1/1.</text>
</comment>
<dbReference type="UniPathway" id="UPA00252">
    <property type="reaction ID" value="UER00325"/>
</dbReference>
<proteinExistence type="inferred from homology"/>
<dbReference type="HAMAP" id="MF_00323">
    <property type="entry name" value="Ferrochelatase"/>
    <property type="match status" value="1"/>
</dbReference>
<dbReference type="CDD" id="cd03411">
    <property type="entry name" value="Ferrochelatase_N"/>
    <property type="match status" value="1"/>
</dbReference>
<dbReference type="EC" id="4.98.1.1" evidence="9 10"/>
<dbReference type="EMBL" id="JACHOB010000001">
    <property type="protein sequence ID" value="MBB4658023.1"/>
    <property type="molecule type" value="Genomic_DNA"/>
</dbReference>
<sequence>MTQGRSAPLPPARLPENHPRIAQGKVGVLLVNLGTPEGTDAASVRRYLREFLSDRRVVDYPRALWLPVLEGIILRTRPKKSGEAYAKIWNHEADESPLRTYTREQANGVRGRLEAEGVIVDWAMRYGVPGIAAKLSELQSQGCDRILLVPLYPQYSATTTATVVDAAFAHLATLPWQPSIRTLPPFHDEAAYIDALAESARRHVGPEVERVILSYHGLPQRYFAAGDPYHCHCQKTSRLLREAMGWDPDFAPVAFQSKFGPEKWLEPSTESLVVKAAEEGKKRIAVMAPAFVSDCVETLEEIGIGLAETYHEAGGEHLSVVPCLNTDEAFLEALTDLVRRELSGWIPAAP</sequence>
<dbReference type="Proteomes" id="UP000563524">
    <property type="component" value="Unassembled WGS sequence"/>
</dbReference>